<proteinExistence type="predicted"/>
<gene>
    <name evidence="1" type="ORF">SPARVUS_LOCUS6924576</name>
</gene>
<name>A0ABN9DA72_9NEOB</name>
<organism evidence="1 2">
    <name type="scientific">Staurois parvus</name>
    <dbReference type="NCBI Taxonomy" id="386267"/>
    <lineage>
        <taxon>Eukaryota</taxon>
        <taxon>Metazoa</taxon>
        <taxon>Chordata</taxon>
        <taxon>Craniata</taxon>
        <taxon>Vertebrata</taxon>
        <taxon>Euteleostomi</taxon>
        <taxon>Amphibia</taxon>
        <taxon>Batrachia</taxon>
        <taxon>Anura</taxon>
        <taxon>Neobatrachia</taxon>
        <taxon>Ranoidea</taxon>
        <taxon>Ranidae</taxon>
        <taxon>Staurois</taxon>
    </lineage>
</organism>
<reference evidence="1" key="1">
    <citation type="submission" date="2023-05" db="EMBL/GenBank/DDBJ databases">
        <authorList>
            <person name="Stuckert A."/>
        </authorList>
    </citation>
    <scope>NUCLEOTIDE SEQUENCE</scope>
</reference>
<sequence>MGVWQKLFWMQQDVNSKMTAIRLSGKMENCPLEIQ</sequence>
<comment type="caution">
    <text evidence="1">The sequence shown here is derived from an EMBL/GenBank/DDBJ whole genome shotgun (WGS) entry which is preliminary data.</text>
</comment>
<dbReference type="Proteomes" id="UP001162483">
    <property type="component" value="Unassembled WGS sequence"/>
</dbReference>
<keyword evidence="2" id="KW-1185">Reference proteome</keyword>
<evidence type="ECO:0000313" key="2">
    <source>
        <dbReference type="Proteomes" id="UP001162483"/>
    </source>
</evidence>
<accession>A0ABN9DA72</accession>
<dbReference type="EMBL" id="CATNWA010014238">
    <property type="protein sequence ID" value="CAI9569470.1"/>
    <property type="molecule type" value="Genomic_DNA"/>
</dbReference>
<protein>
    <submittedName>
        <fullName evidence="1">Uncharacterized protein</fullName>
    </submittedName>
</protein>
<evidence type="ECO:0000313" key="1">
    <source>
        <dbReference type="EMBL" id="CAI9569470.1"/>
    </source>
</evidence>